<feature type="region of interest" description="Disordered" evidence="2">
    <location>
        <begin position="1"/>
        <end position="88"/>
    </location>
</feature>
<dbReference type="GO" id="GO:0001042">
    <property type="term" value="F:RNA polymerase I core binding"/>
    <property type="evidence" value="ECO:0007669"/>
    <property type="project" value="TreeGrafter"/>
</dbReference>
<name>A0A316Z6E8_9BASI</name>
<feature type="region of interest" description="Disordered" evidence="2">
    <location>
        <begin position="691"/>
        <end position="711"/>
    </location>
</feature>
<dbReference type="GeneID" id="37266603"/>
<dbReference type="STRING" id="58919.A0A316Z6E8"/>
<gene>
    <name evidence="3" type="ORF">FA09DRAFT_125933</name>
</gene>
<reference evidence="3 4" key="1">
    <citation type="journal article" date="2018" name="Mol. Biol. Evol.">
        <title>Broad Genomic Sampling Reveals a Smut Pathogenic Ancestry of the Fungal Clade Ustilaginomycotina.</title>
        <authorList>
            <person name="Kijpornyongpan T."/>
            <person name="Mondo S.J."/>
            <person name="Barry K."/>
            <person name="Sandor L."/>
            <person name="Lee J."/>
            <person name="Lipzen A."/>
            <person name="Pangilinan J."/>
            <person name="LaButti K."/>
            <person name="Hainaut M."/>
            <person name="Henrissat B."/>
            <person name="Grigoriev I.V."/>
            <person name="Spatafora J.W."/>
            <person name="Aime M.C."/>
        </authorList>
    </citation>
    <scope>NUCLEOTIDE SEQUENCE [LARGE SCALE GENOMIC DNA]</scope>
    <source>
        <strain evidence="3 4">MCA 4186</strain>
    </source>
</reference>
<sequence length="837" mass="89789">MVVAVSSASPLRPPSGSRGMKRSHAAVAAASSPKLEGSDGEPAPVARMAQPLRSALASSSSSGGGGGLLKLEDAKPPGLAPASPRGSMKLASAANPQYRKGMYVAYVNNVFEERARGNDAPYHDLISQFRSPASSSMGASASSSLLSWLSATTHVVSSLDRRHSALVDAILSLPWTSLGGESFARAWIRFVCALVSARAEWTGDVCKRAVKGLGFRSDWRSLALTPAPPRRQMYARVHTLLRSLLALVPSLPAQLAPLLVQHFPHKREGRAAHVVYVRNALEVCSYAGELAETVLLCVVDRAMQLDVEIQVELDELEEEDDGATTNGLDEDPFEAALEGQSDSDSDSDDGGDDGGLDDLSDDDSEGGGLVSETDAEKRLSAVRELVAKLDGIMAVVFKHLEEQNARYEDIAKGGNGLLGRARRGSLEGDNSPSASPARQSPQSKPAALLADQPTPSRAMALRGNQFQMLLGIFQRAVLPTFKSRHVQFLLFWHASLDSDFADLLLGMLLSKAIYGLNEAGDSLEGKEPTIMRIVAASYVASLVSRASYIGATDCRAVMLNLCAFLDAHLAAHASSTPPRPGSARATEALSAIHGPHAIFYAVTQAAFYIFCFRWRDLRLDADEEAEIDVVSSALGGARWAEGLSVLQRAITSPLNPLAHCSPTVVRQFAGVAEHTGLLYCWSIIESNSRRGGARSGANSAENPSTPMADESGGLKQLQLQRNPNTLPGQREPPPAHAVQELDVFFPFDPYRLRLSSRWVERLYRSWEDVAPESMRDEDETSDDDDDDDADESDADSTAGEDSAPNSPVGLRIPKRQSVNDASDDAFSKSLETMSIST</sequence>
<feature type="compositionally biased region" description="Acidic residues" evidence="2">
    <location>
        <begin position="341"/>
        <end position="365"/>
    </location>
</feature>
<keyword evidence="4" id="KW-1185">Reference proteome</keyword>
<dbReference type="Pfam" id="PF05327">
    <property type="entry name" value="RRN3"/>
    <property type="match status" value="1"/>
</dbReference>
<protein>
    <submittedName>
        <fullName evidence="3">RNA polymerase I-specific transcription initiation factor RRN3</fullName>
    </submittedName>
</protein>
<dbReference type="Proteomes" id="UP000245946">
    <property type="component" value="Unassembled WGS sequence"/>
</dbReference>
<organism evidence="3 4">
    <name type="scientific">Tilletiopsis washingtonensis</name>
    <dbReference type="NCBI Taxonomy" id="58919"/>
    <lineage>
        <taxon>Eukaryota</taxon>
        <taxon>Fungi</taxon>
        <taxon>Dikarya</taxon>
        <taxon>Basidiomycota</taxon>
        <taxon>Ustilaginomycotina</taxon>
        <taxon>Exobasidiomycetes</taxon>
        <taxon>Entylomatales</taxon>
        <taxon>Entylomatales incertae sedis</taxon>
        <taxon>Tilletiopsis</taxon>
    </lineage>
</organism>
<keyword evidence="3" id="KW-0396">Initiation factor</keyword>
<dbReference type="GO" id="GO:0003743">
    <property type="term" value="F:translation initiation factor activity"/>
    <property type="evidence" value="ECO:0007669"/>
    <property type="project" value="UniProtKB-KW"/>
</dbReference>
<accession>A0A316Z6E8</accession>
<keyword evidence="3" id="KW-0648">Protein biosynthesis</keyword>
<feature type="region of interest" description="Disordered" evidence="2">
    <location>
        <begin position="771"/>
        <end position="837"/>
    </location>
</feature>
<dbReference type="AlphaFoldDB" id="A0A316Z6E8"/>
<feature type="compositionally biased region" description="Acidic residues" evidence="2">
    <location>
        <begin position="775"/>
        <end position="794"/>
    </location>
</feature>
<evidence type="ECO:0000313" key="4">
    <source>
        <dbReference type="Proteomes" id="UP000245946"/>
    </source>
</evidence>
<dbReference type="RefSeq" id="XP_025596074.1">
    <property type="nucleotide sequence ID" value="XM_025739057.1"/>
</dbReference>
<dbReference type="InterPro" id="IPR007991">
    <property type="entry name" value="RNA_pol_I_trans_ini_fac_RRN3"/>
</dbReference>
<evidence type="ECO:0000256" key="1">
    <source>
        <dbReference type="ARBA" id="ARBA00010098"/>
    </source>
</evidence>
<feature type="compositionally biased region" description="Low complexity" evidence="2">
    <location>
        <begin position="427"/>
        <end position="447"/>
    </location>
</feature>
<evidence type="ECO:0000313" key="3">
    <source>
        <dbReference type="EMBL" id="PWN95795.1"/>
    </source>
</evidence>
<feature type="region of interest" description="Disordered" evidence="2">
    <location>
        <begin position="418"/>
        <end position="452"/>
    </location>
</feature>
<dbReference type="PANTHER" id="PTHR12790:SF0">
    <property type="entry name" value="RNA POLYMERASE I-SPECIFIC TRANSCRIPTION INITIATION FACTOR RRN3-RELATED"/>
    <property type="match status" value="1"/>
</dbReference>
<dbReference type="OrthoDB" id="26970at2759"/>
<dbReference type="GO" id="GO:0005634">
    <property type="term" value="C:nucleus"/>
    <property type="evidence" value="ECO:0007669"/>
    <property type="project" value="TreeGrafter"/>
</dbReference>
<proteinExistence type="inferred from homology"/>
<feature type="compositionally biased region" description="Polar residues" evidence="2">
    <location>
        <begin position="696"/>
        <end position="705"/>
    </location>
</feature>
<evidence type="ECO:0000256" key="2">
    <source>
        <dbReference type="SAM" id="MobiDB-lite"/>
    </source>
</evidence>
<comment type="similarity">
    <text evidence="1">Belongs to the RRN3 family.</text>
</comment>
<dbReference type="EMBL" id="KZ819302">
    <property type="protein sequence ID" value="PWN95795.1"/>
    <property type="molecule type" value="Genomic_DNA"/>
</dbReference>
<dbReference type="PANTHER" id="PTHR12790">
    <property type="entry name" value="TRANSCRIPTION INITIATION FACTOR IA RRN3"/>
    <property type="match status" value="1"/>
</dbReference>
<dbReference type="GO" id="GO:0006361">
    <property type="term" value="P:transcription initiation at RNA polymerase I promoter"/>
    <property type="evidence" value="ECO:0007669"/>
    <property type="project" value="InterPro"/>
</dbReference>
<dbReference type="GO" id="GO:0001181">
    <property type="term" value="F:RNA polymerase I general transcription initiation factor activity"/>
    <property type="evidence" value="ECO:0007669"/>
    <property type="project" value="InterPro"/>
</dbReference>
<feature type="region of interest" description="Disordered" evidence="2">
    <location>
        <begin position="337"/>
        <end position="374"/>
    </location>
</feature>